<dbReference type="SUPFAM" id="SSF47473">
    <property type="entry name" value="EF-hand"/>
    <property type="match status" value="1"/>
</dbReference>
<comment type="caution">
    <text evidence="5">The sequence shown here is derived from an EMBL/GenBank/DDBJ whole genome shotgun (WGS) entry which is preliminary data.</text>
</comment>
<dbReference type="EMBL" id="BMAC01000741">
    <property type="protein sequence ID" value="GFQ02347.1"/>
    <property type="molecule type" value="Genomic_DNA"/>
</dbReference>
<keyword evidence="1 3" id="KW-0677">Repeat</keyword>
<dbReference type="GO" id="GO:0005509">
    <property type="term" value="F:calcium ion binding"/>
    <property type="evidence" value="ECO:0007669"/>
    <property type="project" value="UniProtKB-UniRule"/>
</dbReference>
<dbReference type="InterPro" id="IPR045198">
    <property type="entry name" value="CNBL1-10"/>
</dbReference>
<dbReference type="PANTHER" id="PTHR23056">
    <property type="entry name" value="CALCINEURIN B"/>
    <property type="match status" value="1"/>
</dbReference>
<keyword evidence="3" id="KW-0106">Calcium</keyword>
<accession>A0A830CT38</accession>
<dbReference type="InterPro" id="IPR002048">
    <property type="entry name" value="EF_hand_dom"/>
</dbReference>
<comment type="subcellular location">
    <subcellularLocation>
        <location evidence="3">Membrane</location>
    </subcellularLocation>
</comment>
<dbReference type="PROSITE" id="PS50222">
    <property type="entry name" value="EF_HAND_2"/>
    <property type="match status" value="1"/>
</dbReference>
<evidence type="ECO:0000256" key="3">
    <source>
        <dbReference type="RuleBase" id="RU369080"/>
    </source>
</evidence>
<keyword evidence="6" id="KW-1185">Reference proteome</keyword>
<dbReference type="InterPro" id="IPR011992">
    <property type="entry name" value="EF-hand-dom_pair"/>
</dbReference>
<comment type="function">
    <text evidence="3">Acts as a calcium sensor. CBL proteins interact with CIPK serine-threonine protein kinases. Binding of a CBL protein to the regulatory NAF domain of a CIPK protein lead to the activation of the kinase in a calcium-dependent manner.</text>
</comment>
<dbReference type="GO" id="GO:0016020">
    <property type="term" value="C:membrane"/>
    <property type="evidence" value="ECO:0007669"/>
    <property type="project" value="UniProtKB-SubCell"/>
</dbReference>
<evidence type="ECO:0000313" key="5">
    <source>
        <dbReference type="EMBL" id="GFQ02347.1"/>
    </source>
</evidence>
<dbReference type="AlphaFoldDB" id="A0A830CT38"/>
<protein>
    <recommendedName>
        <fullName evidence="3">Calcineurin B-like protein</fullName>
    </recommendedName>
</protein>
<dbReference type="Proteomes" id="UP000653305">
    <property type="component" value="Unassembled WGS sequence"/>
</dbReference>
<sequence>LFLIPVCVQNVRSEEHRLHREVGAEGDGVGAASRIGARALGGFVEMIVDRTFREADTKGDRRIDMDEWREFVSRNPSLMKNMTLPYLKDLTLAFPSFVVRSENDDSDL</sequence>
<keyword evidence="3" id="KW-0472">Membrane</keyword>
<organism evidence="5 6">
    <name type="scientific">Phtheirospermum japonicum</name>
    <dbReference type="NCBI Taxonomy" id="374723"/>
    <lineage>
        <taxon>Eukaryota</taxon>
        <taxon>Viridiplantae</taxon>
        <taxon>Streptophyta</taxon>
        <taxon>Embryophyta</taxon>
        <taxon>Tracheophyta</taxon>
        <taxon>Spermatophyta</taxon>
        <taxon>Magnoliopsida</taxon>
        <taxon>eudicotyledons</taxon>
        <taxon>Gunneridae</taxon>
        <taxon>Pentapetalae</taxon>
        <taxon>asterids</taxon>
        <taxon>lamiids</taxon>
        <taxon>Lamiales</taxon>
        <taxon>Orobanchaceae</taxon>
        <taxon>Orobanchaceae incertae sedis</taxon>
        <taxon>Phtheirospermum</taxon>
    </lineage>
</organism>
<feature type="domain" description="EF-hand" evidence="4">
    <location>
        <begin position="43"/>
        <end position="78"/>
    </location>
</feature>
<dbReference type="OrthoDB" id="1426608at2759"/>
<comment type="subunit">
    <text evidence="3">Homodimer. Interacts with CIPK.</text>
</comment>
<evidence type="ECO:0000259" key="4">
    <source>
        <dbReference type="PROSITE" id="PS50222"/>
    </source>
</evidence>
<dbReference type="GO" id="GO:0019900">
    <property type="term" value="F:kinase binding"/>
    <property type="evidence" value="ECO:0007669"/>
    <property type="project" value="UniProtKB-UniRule"/>
</dbReference>
<evidence type="ECO:0000256" key="2">
    <source>
        <dbReference type="ARBA" id="ARBA00023774"/>
    </source>
</evidence>
<feature type="non-terminal residue" evidence="5">
    <location>
        <position position="1"/>
    </location>
</feature>
<comment type="similarity">
    <text evidence="2 3">Belongs to the calcineurin regulatory subunit family.</text>
</comment>
<reference evidence="5" key="1">
    <citation type="submission" date="2020-07" db="EMBL/GenBank/DDBJ databases">
        <title>Ethylene signaling mediates host invasion by parasitic plants.</title>
        <authorList>
            <person name="Yoshida S."/>
        </authorList>
    </citation>
    <scope>NUCLEOTIDE SEQUENCE</scope>
    <source>
        <strain evidence="5">Okayama</strain>
    </source>
</reference>
<evidence type="ECO:0000313" key="6">
    <source>
        <dbReference type="Proteomes" id="UP000653305"/>
    </source>
</evidence>
<gene>
    <name evidence="5" type="ORF">PHJA_002378700</name>
</gene>
<dbReference type="GO" id="GO:0019722">
    <property type="term" value="P:calcium-mediated signaling"/>
    <property type="evidence" value="ECO:0007669"/>
    <property type="project" value="UniProtKB-UniRule"/>
</dbReference>
<proteinExistence type="inferred from homology"/>
<name>A0A830CT38_9LAMI</name>
<evidence type="ECO:0000256" key="1">
    <source>
        <dbReference type="ARBA" id="ARBA00022737"/>
    </source>
</evidence>
<dbReference type="PANTHER" id="PTHR23056:SF110">
    <property type="entry name" value="CALMODULIN"/>
    <property type="match status" value="1"/>
</dbReference>
<keyword evidence="3" id="KW-0479">Metal-binding</keyword>
<dbReference type="Gene3D" id="1.10.238.10">
    <property type="entry name" value="EF-hand"/>
    <property type="match status" value="1"/>
</dbReference>